<proteinExistence type="predicted"/>
<dbReference type="Gene3D" id="3.20.20.80">
    <property type="entry name" value="Glycosidases"/>
    <property type="match status" value="1"/>
</dbReference>
<name>A0A316HIG1_9SPHI</name>
<evidence type="ECO:0008006" key="3">
    <source>
        <dbReference type="Google" id="ProtNLM"/>
    </source>
</evidence>
<dbReference type="RefSeq" id="WP_146203059.1">
    <property type="nucleotide sequence ID" value="NZ_QGHA01000001.1"/>
</dbReference>
<organism evidence="1 2">
    <name type="scientific">Mucilaginibacter oryzae</name>
    <dbReference type="NCBI Taxonomy" id="468058"/>
    <lineage>
        <taxon>Bacteria</taxon>
        <taxon>Pseudomonadati</taxon>
        <taxon>Bacteroidota</taxon>
        <taxon>Sphingobacteriia</taxon>
        <taxon>Sphingobacteriales</taxon>
        <taxon>Sphingobacteriaceae</taxon>
        <taxon>Mucilaginibacter</taxon>
    </lineage>
</organism>
<dbReference type="SUPFAM" id="SSF51445">
    <property type="entry name" value="(Trans)glycosidases"/>
    <property type="match status" value="1"/>
</dbReference>
<dbReference type="InterPro" id="IPR017853">
    <property type="entry name" value="GH"/>
</dbReference>
<evidence type="ECO:0000313" key="2">
    <source>
        <dbReference type="Proteomes" id="UP000245678"/>
    </source>
</evidence>
<keyword evidence="2" id="KW-1185">Reference proteome</keyword>
<sequence>MTNPIIAVYTRDCYPSLNVLQSIPDYAETEVNTLIISGPNGYQGEIVYNDPPLVMFNSDGVYVGDTAWPESLTELVSNTNIGSDRIYLSLSNSAISTLAAMSAEGLSGVMAWLKANGIAGIDMDCENWGQPGGLNPMDPAVQTVTMAAIKASLALTAAPYNNQSAWQKWCDFVTTDNNGELSWLNLQCYAGGTGNNPVQWANAFKPVPVVAGFEAISSTSQDGGQLSPPNALKQLAEWQLKAPGKTLSGAFVWEFSMIVSQQNTYKYTVKEYADSMFIGLNS</sequence>
<evidence type="ECO:0000313" key="1">
    <source>
        <dbReference type="EMBL" id="PWK80418.1"/>
    </source>
</evidence>
<accession>A0A316HIG1</accession>
<reference evidence="1 2" key="1">
    <citation type="submission" date="2018-05" db="EMBL/GenBank/DDBJ databases">
        <title>Genomic Encyclopedia of Archaeal and Bacterial Type Strains, Phase II (KMG-II): from individual species to whole genera.</title>
        <authorList>
            <person name="Goeker M."/>
        </authorList>
    </citation>
    <scope>NUCLEOTIDE SEQUENCE [LARGE SCALE GENOMIC DNA]</scope>
    <source>
        <strain evidence="1 2">DSM 19975</strain>
    </source>
</reference>
<gene>
    <name evidence="1" type="ORF">LX99_00884</name>
</gene>
<dbReference type="EMBL" id="QGHA01000001">
    <property type="protein sequence ID" value="PWK80418.1"/>
    <property type="molecule type" value="Genomic_DNA"/>
</dbReference>
<protein>
    <recommendedName>
        <fullName evidence="3">Glycosyl hydrolase family 18 (Putative chitinase)</fullName>
    </recommendedName>
</protein>
<dbReference type="Proteomes" id="UP000245678">
    <property type="component" value="Unassembled WGS sequence"/>
</dbReference>
<comment type="caution">
    <text evidence="1">The sequence shown here is derived from an EMBL/GenBank/DDBJ whole genome shotgun (WGS) entry which is preliminary data.</text>
</comment>
<dbReference type="AlphaFoldDB" id="A0A316HIG1"/>